<gene>
    <name evidence="1" type="ORF">MLD38_000457</name>
</gene>
<evidence type="ECO:0000313" key="1">
    <source>
        <dbReference type="EMBL" id="KAI4388093.1"/>
    </source>
</evidence>
<reference evidence="2" key="1">
    <citation type="journal article" date="2023" name="Front. Plant Sci.">
        <title>Chromosomal-level genome assembly of Melastoma candidum provides insights into trichome evolution.</title>
        <authorList>
            <person name="Zhong Y."/>
            <person name="Wu W."/>
            <person name="Sun C."/>
            <person name="Zou P."/>
            <person name="Liu Y."/>
            <person name="Dai S."/>
            <person name="Zhou R."/>
        </authorList>
    </citation>
    <scope>NUCLEOTIDE SEQUENCE [LARGE SCALE GENOMIC DNA]</scope>
</reference>
<organism evidence="1 2">
    <name type="scientific">Melastoma candidum</name>
    <dbReference type="NCBI Taxonomy" id="119954"/>
    <lineage>
        <taxon>Eukaryota</taxon>
        <taxon>Viridiplantae</taxon>
        <taxon>Streptophyta</taxon>
        <taxon>Embryophyta</taxon>
        <taxon>Tracheophyta</taxon>
        <taxon>Spermatophyta</taxon>
        <taxon>Magnoliopsida</taxon>
        <taxon>eudicotyledons</taxon>
        <taxon>Gunneridae</taxon>
        <taxon>Pentapetalae</taxon>
        <taxon>rosids</taxon>
        <taxon>malvids</taxon>
        <taxon>Myrtales</taxon>
        <taxon>Melastomataceae</taxon>
        <taxon>Melastomatoideae</taxon>
        <taxon>Melastomateae</taxon>
        <taxon>Melastoma</taxon>
    </lineage>
</organism>
<sequence length="321" mass="36286">MAIPVIDFSKLNGEGRAETMARIANGCEEWGFFQLVNHGISEELLERVKKVASECYRLEREPLFKESKPVKMLAELVRRRDIAGDDAKRLDNIDYEDVFTLSDDNIDQWTSLTPGFKETMAEYRAELKKLGERVMELMDENLGLPKGYIKEAFDGGKENANIAFFGTKVSHYPPCPHPDLVDGLRAHTDAGGVILLFQDDIVGGLQILKDGEWIDVQPVRNAIVINTGDQIEILTNGRYKSVWHRVQSTADGNRRSIASFYNPSLYATIAPAPQLVDNKQAAEQGMEYYPRIVFGDYMNVYVEQKFLAKEPRFINAAVRAM</sequence>
<comment type="caution">
    <text evidence="1">The sequence shown here is derived from an EMBL/GenBank/DDBJ whole genome shotgun (WGS) entry which is preliminary data.</text>
</comment>
<evidence type="ECO:0000313" key="2">
    <source>
        <dbReference type="Proteomes" id="UP001057402"/>
    </source>
</evidence>
<dbReference type="Proteomes" id="UP001057402">
    <property type="component" value="Chromosome 1"/>
</dbReference>
<protein>
    <submittedName>
        <fullName evidence="1">Uncharacterized protein</fullName>
    </submittedName>
</protein>
<dbReference type="EMBL" id="CM042880">
    <property type="protein sequence ID" value="KAI4388093.1"/>
    <property type="molecule type" value="Genomic_DNA"/>
</dbReference>
<proteinExistence type="predicted"/>
<accession>A0ACB9S9X4</accession>
<name>A0ACB9S9X4_9MYRT</name>
<keyword evidence="2" id="KW-1185">Reference proteome</keyword>